<comment type="caution">
    <text evidence="1">The sequence shown here is derived from an EMBL/GenBank/DDBJ whole genome shotgun (WGS) entry which is preliminary data.</text>
</comment>
<evidence type="ECO:0000313" key="2">
    <source>
        <dbReference type="Proteomes" id="UP000016649"/>
    </source>
</evidence>
<reference evidence="1 2" key="1">
    <citation type="submission" date="2013-08" db="EMBL/GenBank/DDBJ databases">
        <authorList>
            <person name="Weinstock G."/>
            <person name="Sodergren E."/>
            <person name="Wylie T."/>
            <person name="Fulton L."/>
            <person name="Fulton R."/>
            <person name="Fronick C."/>
            <person name="O'Laughlin M."/>
            <person name="Godfrey J."/>
            <person name="Miner T."/>
            <person name="Herter B."/>
            <person name="Appelbaum E."/>
            <person name="Cordes M."/>
            <person name="Lek S."/>
            <person name="Wollam A."/>
            <person name="Pepin K.H."/>
            <person name="Palsikar V.B."/>
            <person name="Mitreva M."/>
            <person name="Wilson R.K."/>
        </authorList>
    </citation>
    <scope>NUCLEOTIDE SEQUENCE [LARGE SCALE GENOMIC DNA]</scope>
    <source>
        <strain evidence="1 2">ATCC 700332</strain>
    </source>
</reference>
<keyword evidence="2" id="KW-1185">Reference proteome</keyword>
<accession>A0ABN0NYU6</accession>
<organism evidence="1 2">
    <name type="scientific">Treponema lecithinolyticum ATCC 700332</name>
    <dbReference type="NCBI Taxonomy" id="1321815"/>
    <lineage>
        <taxon>Bacteria</taxon>
        <taxon>Pseudomonadati</taxon>
        <taxon>Spirochaetota</taxon>
        <taxon>Spirochaetia</taxon>
        <taxon>Spirochaetales</taxon>
        <taxon>Treponemataceae</taxon>
        <taxon>Treponema</taxon>
    </lineage>
</organism>
<evidence type="ECO:0000313" key="1">
    <source>
        <dbReference type="EMBL" id="ERJ93115.1"/>
    </source>
</evidence>
<protein>
    <submittedName>
        <fullName evidence="1">Uncharacterized protein</fullName>
    </submittedName>
</protein>
<proteinExistence type="predicted"/>
<name>A0ABN0NYU6_TRELE</name>
<dbReference type="RefSeq" id="WP_021687326.1">
    <property type="nucleotide sequence ID" value="NZ_KI260566.1"/>
</dbReference>
<dbReference type="Proteomes" id="UP000016649">
    <property type="component" value="Unassembled WGS sequence"/>
</dbReference>
<dbReference type="EMBL" id="AWVH01000030">
    <property type="protein sequence ID" value="ERJ93115.1"/>
    <property type="molecule type" value="Genomic_DNA"/>
</dbReference>
<sequence length="69" mass="7895">MFSTSGYIEENTVKTSDYTLKQYNGRKVIITVLDENIDLSSQNVSDEKLFKLSNTLISKNKKAYKELAK</sequence>
<gene>
    <name evidence="1" type="ORF">HMPREF9193_01115</name>
</gene>